<protein>
    <submittedName>
        <fullName evidence="6">Glutathione S-transferase 2</fullName>
        <ecNumber evidence="6">2.5.1.18</ecNumber>
    </submittedName>
</protein>
<keyword evidence="7" id="KW-1185">Reference proteome</keyword>
<dbReference type="CDD" id="cd03048">
    <property type="entry name" value="GST_N_Ure2p_like"/>
    <property type="match status" value="1"/>
</dbReference>
<reference evidence="6 7" key="1">
    <citation type="submission" date="2023-09" db="EMBL/GenBank/DDBJ databases">
        <title>Pangenome analysis of Batrachochytrium dendrobatidis and related Chytrids.</title>
        <authorList>
            <person name="Yacoub M.N."/>
            <person name="Stajich J.E."/>
            <person name="James T.Y."/>
        </authorList>
    </citation>
    <scope>NUCLEOTIDE SEQUENCE [LARGE SCALE GENOMIC DNA]</scope>
    <source>
        <strain evidence="6 7">JEL0888</strain>
    </source>
</reference>
<evidence type="ECO:0000313" key="6">
    <source>
        <dbReference type="EMBL" id="KAL2912920.1"/>
    </source>
</evidence>
<dbReference type="SUPFAM" id="SSF47616">
    <property type="entry name" value="GST C-terminal domain-like"/>
    <property type="match status" value="1"/>
</dbReference>
<sequence>MAHPITLYTVGTPNGWKASIALEELGLKYNVHHIQFSKMEQKEEWFLKLNPNGRIPTIVDHSRNDFAVFESGAILLYLAEHYDPEHKLLSANPDIRSQTIQWIMWQMGGLGPMMGQANHFVRYAPEKIPYGMKRYTDESLRLLQVLERQLSDGREYIVGEYSMADIACFGWVACYSYPGLSLETCPHVEKWLFRVGSRDAVRRGVNVPTPSTLIDDGFKMREKEAEEKAKEGQKWIQQSVKPAEPK</sequence>
<evidence type="ECO:0000256" key="2">
    <source>
        <dbReference type="RuleBase" id="RU003494"/>
    </source>
</evidence>
<dbReference type="EC" id="2.5.1.18" evidence="6"/>
<dbReference type="SFLD" id="SFLDG01151">
    <property type="entry name" value="Main.2:_Nu-like"/>
    <property type="match status" value="1"/>
</dbReference>
<dbReference type="InterPro" id="IPR036282">
    <property type="entry name" value="Glutathione-S-Trfase_C_sf"/>
</dbReference>
<dbReference type="InterPro" id="IPR040079">
    <property type="entry name" value="Glutathione_S-Trfase"/>
</dbReference>
<dbReference type="Gene3D" id="3.40.30.10">
    <property type="entry name" value="Glutaredoxin"/>
    <property type="match status" value="1"/>
</dbReference>
<feature type="region of interest" description="Disordered" evidence="3">
    <location>
        <begin position="227"/>
        <end position="246"/>
    </location>
</feature>
<evidence type="ECO:0000256" key="1">
    <source>
        <dbReference type="ARBA" id="ARBA00007409"/>
    </source>
</evidence>
<comment type="caution">
    <text evidence="6">The sequence shown here is derived from an EMBL/GenBank/DDBJ whole genome shotgun (WGS) entry which is preliminary data.</text>
</comment>
<dbReference type="Proteomes" id="UP001527925">
    <property type="component" value="Unassembled WGS sequence"/>
</dbReference>
<dbReference type="InterPro" id="IPR010987">
    <property type="entry name" value="Glutathione-S-Trfase_C-like"/>
</dbReference>
<dbReference type="InterPro" id="IPR004046">
    <property type="entry name" value="GST_C"/>
</dbReference>
<comment type="similarity">
    <text evidence="1 2">Belongs to the GST superfamily.</text>
</comment>
<dbReference type="SUPFAM" id="SSF52833">
    <property type="entry name" value="Thioredoxin-like"/>
    <property type="match status" value="1"/>
</dbReference>
<dbReference type="InterPro" id="IPR004045">
    <property type="entry name" value="Glutathione_S-Trfase_N"/>
</dbReference>
<evidence type="ECO:0000256" key="3">
    <source>
        <dbReference type="SAM" id="MobiDB-lite"/>
    </source>
</evidence>
<evidence type="ECO:0000259" key="4">
    <source>
        <dbReference type="PROSITE" id="PS50404"/>
    </source>
</evidence>
<keyword evidence="6" id="KW-0808">Transferase</keyword>
<dbReference type="SFLD" id="SFLDS00019">
    <property type="entry name" value="Glutathione_Transferase_(cytos"/>
    <property type="match status" value="1"/>
</dbReference>
<dbReference type="PANTHER" id="PTHR44051:SF8">
    <property type="entry name" value="GLUTATHIONE S-TRANSFERASE GSTA"/>
    <property type="match status" value="1"/>
</dbReference>
<dbReference type="PROSITE" id="PS50404">
    <property type="entry name" value="GST_NTER"/>
    <property type="match status" value="1"/>
</dbReference>
<dbReference type="PROSITE" id="PS50405">
    <property type="entry name" value="GST_CTER"/>
    <property type="match status" value="1"/>
</dbReference>
<accession>A0ABR4N080</accession>
<dbReference type="InterPro" id="IPR036249">
    <property type="entry name" value="Thioredoxin-like_sf"/>
</dbReference>
<proteinExistence type="inferred from homology"/>
<dbReference type="GO" id="GO:0004364">
    <property type="term" value="F:glutathione transferase activity"/>
    <property type="evidence" value="ECO:0007669"/>
    <property type="project" value="UniProtKB-EC"/>
</dbReference>
<dbReference type="Pfam" id="PF00043">
    <property type="entry name" value="GST_C"/>
    <property type="match status" value="1"/>
</dbReference>
<name>A0ABR4N080_9FUNG</name>
<organism evidence="6 7">
    <name type="scientific">Polyrhizophydium stewartii</name>
    <dbReference type="NCBI Taxonomy" id="2732419"/>
    <lineage>
        <taxon>Eukaryota</taxon>
        <taxon>Fungi</taxon>
        <taxon>Fungi incertae sedis</taxon>
        <taxon>Chytridiomycota</taxon>
        <taxon>Chytridiomycota incertae sedis</taxon>
        <taxon>Chytridiomycetes</taxon>
        <taxon>Rhizophydiales</taxon>
        <taxon>Rhizophydiales incertae sedis</taxon>
        <taxon>Polyrhizophydium</taxon>
    </lineage>
</organism>
<dbReference type="SFLD" id="SFLDG00358">
    <property type="entry name" value="Main_(cytGST)"/>
    <property type="match status" value="1"/>
</dbReference>
<dbReference type="Gene3D" id="1.20.1050.10">
    <property type="match status" value="1"/>
</dbReference>
<evidence type="ECO:0000259" key="5">
    <source>
        <dbReference type="PROSITE" id="PS50405"/>
    </source>
</evidence>
<dbReference type="PANTHER" id="PTHR44051">
    <property type="entry name" value="GLUTATHIONE S-TRANSFERASE-RELATED"/>
    <property type="match status" value="1"/>
</dbReference>
<dbReference type="EMBL" id="JADGIZ020000055">
    <property type="protein sequence ID" value="KAL2912920.1"/>
    <property type="molecule type" value="Genomic_DNA"/>
</dbReference>
<gene>
    <name evidence="6" type="primary">GST2_2</name>
    <name evidence="6" type="ORF">HK105_207591</name>
</gene>
<dbReference type="Pfam" id="PF02798">
    <property type="entry name" value="GST_N"/>
    <property type="match status" value="1"/>
</dbReference>
<evidence type="ECO:0000313" key="7">
    <source>
        <dbReference type="Proteomes" id="UP001527925"/>
    </source>
</evidence>
<feature type="domain" description="GST N-terminal" evidence="4">
    <location>
        <begin position="2"/>
        <end position="86"/>
    </location>
</feature>
<feature type="domain" description="GST C-terminal" evidence="5">
    <location>
        <begin position="92"/>
        <end position="218"/>
    </location>
</feature>